<keyword evidence="5" id="KW-0511">Multifunctional enzyme</keyword>
<dbReference type="NCBIfam" id="NF045894">
    <property type="entry name" value="PKS_plus_SDR"/>
    <property type="match status" value="1"/>
</dbReference>
<evidence type="ECO:0000256" key="5">
    <source>
        <dbReference type="ARBA" id="ARBA00023268"/>
    </source>
</evidence>
<dbReference type="Pfam" id="PF18369">
    <property type="entry name" value="PKS_DE"/>
    <property type="match status" value="1"/>
</dbReference>
<feature type="non-terminal residue" evidence="10">
    <location>
        <position position="1"/>
    </location>
</feature>
<gene>
    <name evidence="10" type="ORF">FHS37_007817</name>
</gene>
<protein>
    <submittedName>
        <fullName evidence="10">Acyl transferase domain-containing protein/NADP-dependent 3-hydroxy acid dehydrogenase YdfG/acyl carrier protein</fullName>
    </submittedName>
</protein>
<keyword evidence="4" id="KW-0045">Antibiotic biosynthesis</keyword>
<evidence type="ECO:0000256" key="7">
    <source>
        <dbReference type="SAM" id="MobiDB-lite"/>
    </source>
</evidence>
<dbReference type="InterPro" id="IPR009081">
    <property type="entry name" value="PP-bd_ACP"/>
</dbReference>
<dbReference type="Gene3D" id="6.10.140.1830">
    <property type="match status" value="1"/>
</dbReference>
<evidence type="ECO:0000259" key="8">
    <source>
        <dbReference type="PROSITE" id="PS50075"/>
    </source>
</evidence>
<dbReference type="InterPro" id="IPR032821">
    <property type="entry name" value="PKS_assoc"/>
</dbReference>
<dbReference type="GO" id="GO:0033068">
    <property type="term" value="P:macrolide biosynthetic process"/>
    <property type="evidence" value="ECO:0007669"/>
    <property type="project" value="UniProtKB-ARBA"/>
</dbReference>
<dbReference type="GO" id="GO:0006633">
    <property type="term" value="P:fatty acid biosynthetic process"/>
    <property type="evidence" value="ECO:0007669"/>
    <property type="project" value="InterPro"/>
</dbReference>
<dbReference type="InterPro" id="IPR036291">
    <property type="entry name" value="NAD(P)-bd_dom_sf"/>
</dbReference>
<dbReference type="Pfam" id="PF00550">
    <property type="entry name" value="PP-binding"/>
    <property type="match status" value="2"/>
</dbReference>
<dbReference type="EMBL" id="JACHJI010000042">
    <property type="protein sequence ID" value="MBB4903720.1"/>
    <property type="molecule type" value="Genomic_DNA"/>
</dbReference>
<dbReference type="SUPFAM" id="SSF47336">
    <property type="entry name" value="ACP-like"/>
    <property type="match status" value="2"/>
</dbReference>
<dbReference type="GO" id="GO:0031177">
    <property type="term" value="F:phosphopantetheine binding"/>
    <property type="evidence" value="ECO:0007669"/>
    <property type="project" value="InterPro"/>
</dbReference>
<dbReference type="InterPro" id="IPR014030">
    <property type="entry name" value="Ketoacyl_synth_N"/>
</dbReference>
<dbReference type="PROSITE" id="PS50075">
    <property type="entry name" value="CARRIER"/>
    <property type="match status" value="2"/>
</dbReference>
<dbReference type="FunFam" id="1.10.1200.10:FF:000007">
    <property type="entry name" value="Probable polyketide synthase pks17"/>
    <property type="match status" value="2"/>
</dbReference>
<dbReference type="CDD" id="cd00833">
    <property type="entry name" value="PKS"/>
    <property type="match status" value="1"/>
</dbReference>
<feature type="domain" description="Carrier" evidence="8">
    <location>
        <begin position="79"/>
        <end position="154"/>
    </location>
</feature>
<dbReference type="Pfam" id="PF00109">
    <property type="entry name" value="ketoacyl-synt"/>
    <property type="match status" value="1"/>
</dbReference>
<comment type="caution">
    <text evidence="10">The sequence shown here is derived from an EMBL/GenBank/DDBJ whole genome shotgun (WGS) entry which is preliminary data.</text>
</comment>
<evidence type="ECO:0000256" key="1">
    <source>
        <dbReference type="ARBA" id="ARBA00022450"/>
    </source>
</evidence>
<keyword evidence="2" id="KW-0597">Phosphoprotein</keyword>
<dbReference type="InterPro" id="IPR001227">
    <property type="entry name" value="Ac_transferase_dom_sf"/>
</dbReference>
<dbReference type="PROSITE" id="PS52004">
    <property type="entry name" value="KS3_2"/>
    <property type="match status" value="1"/>
</dbReference>
<accession>A0A7W7VB65</accession>
<dbReference type="SMART" id="SM00825">
    <property type="entry name" value="PKS_KS"/>
    <property type="match status" value="1"/>
</dbReference>
<dbReference type="InterPro" id="IPR014043">
    <property type="entry name" value="Acyl_transferase_dom"/>
</dbReference>
<dbReference type="FunFam" id="3.40.47.10:FF:000019">
    <property type="entry name" value="Polyketide synthase type I"/>
    <property type="match status" value="1"/>
</dbReference>
<dbReference type="SMART" id="SM00827">
    <property type="entry name" value="PKS_AT"/>
    <property type="match status" value="1"/>
</dbReference>
<keyword evidence="6" id="KW-0012">Acyltransferase</keyword>
<dbReference type="PROSITE" id="PS00606">
    <property type="entry name" value="KS3_1"/>
    <property type="match status" value="1"/>
</dbReference>
<feature type="region of interest" description="Disordered" evidence="7">
    <location>
        <begin position="599"/>
        <end position="625"/>
    </location>
</feature>
<dbReference type="Gene3D" id="3.40.366.10">
    <property type="entry name" value="Malonyl-Coenzyme A Acyl Carrier Protein, domain 2"/>
    <property type="match status" value="1"/>
</dbReference>
<feature type="compositionally biased region" description="Low complexity" evidence="7">
    <location>
        <begin position="605"/>
        <end position="621"/>
    </location>
</feature>
<feature type="domain" description="Ketosynthase family 3 (KS3)" evidence="9">
    <location>
        <begin position="172"/>
        <end position="598"/>
    </location>
</feature>
<dbReference type="InterPro" id="IPR041618">
    <property type="entry name" value="PKS_DE"/>
</dbReference>
<feature type="domain" description="Carrier" evidence="8">
    <location>
        <begin position="1606"/>
        <end position="1681"/>
    </location>
</feature>
<dbReference type="RefSeq" id="WP_184829927.1">
    <property type="nucleotide sequence ID" value="NZ_JACHJI010000042.1"/>
</dbReference>
<dbReference type="GO" id="GO:0004315">
    <property type="term" value="F:3-oxoacyl-[acyl-carrier-protein] synthase activity"/>
    <property type="evidence" value="ECO:0007669"/>
    <property type="project" value="InterPro"/>
</dbReference>
<evidence type="ECO:0000259" key="9">
    <source>
        <dbReference type="PROSITE" id="PS52004"/>
    </source>
</evidence>
<dbReference type="InterPro" id="IPR018201">
    <property type="entry name" value="Ketoacyl_synth_AS"/>
</dbReference>
<evidence type="ECO:0000256" key="6">
    <source>
        <dbReference type="ARBA" id="ARBA00023315"/>
    </source>
</evidence>
<dbReference type="InterPro" id="IPR020806">
    <property type="entry name" value="PKS_PP-bd"/>
</dbReference>
<keyword evidence="3 10" id="KW-0808">Transferase</keyword>
<dbReference type="Gene3D" id="3.40.47.10">
    <property type="match status" value="1"/>
</dbReference>
<organism evidence="10 11">
    <name type="scientific">Streptomyces griseomycini</name>
    <dbReference type="NCBI Taxonomy" id="66895"/>
    <lineage>
        <taxon>Bacteria</taxon>
        <taxon>Bacillati</taxon>
        <taxon>Actinomycetota</taxon>
        <taxon>Actinomycetes</taxon>
        <taxon>Kitasatosporales</taxon>
        <taxon>Streptomycetaceae</taxon>
        <taxon>Streptomyces</taxon>
    </lineage>
</organism>
<dbReference type="Pfam" id="PF00698">
    <property type="entry name" value="Acyl_transf_1"/>
    <property type="match status" value="1"/>
</dbReference>
<dbReference type="InterPro" id="IPR050091">
    <property type="entry name" value="PKS_NRPS_Biosynth_Enz"/>
</dbReference>
<evidence type="ECO:0000256" key="2">
    <source>
        <dbReference type="ARBA" id="ARBA00022553"/>
    </source>
</evidence>
<dbReference type="InterPro" id="IPR014031">
    <property type="entry name" value="Ketoacyl_synth_C"/>
</dbReference>
<keyword evidence="1" id="KW-0596">Phosphopantetheine</keyword>
<dbReference type="GO" id="GO:0004312">
    <property type="term" value="F:fatty acid synthase activity"/>
    <property type="evidence" value="ECO:0007669"/>
    <property type="project" value="TreeGrafter"/>
</dbReference>
<dbReference type="InterPro" id="IPR016036">
    <property type="entry name" value="Malonyl_transacylase_ACP-bd"/>
</dbReference>
<dbReference type="InterPro" id="IPR006162">
    <property type="entry name" value="Ppantetheine_attach_site"/>
</dbReference>
<dbReference type="Pfam" id="PF02801">
    <property type="entry name" value="Ketoacyl-synt_C"/>
    <property type="match status" value="1"/>
</dbReference>
<feature type="region of interest" description="Disordered" evidence="7">
    <location>
        <begin position="1728"/>
        <end position="1748"/>
    </location>
</feature>
<dbReference type="InterPro" id="IPR016035">
    <property type="entry name" value="Acyl_Trfase/lysoPLipase"/>
</dbReference>
<dbReference type="SUPFAM" id="SSF55048">
    <property type="entry name" value="Probable ACP-binding domain of malonyl-CoA ACP transacylase"/>
    <property type="match status" value="1"/>
</dbReference>
<evidence type="ECO:0000313" key="11">
    <source>
        <dbReference type="Proteomes" id="UP000579523"/>
    </source>
</evidence>
<dbReference type="Gene3D" id="3.40.50.720">
    <property type="entry name" value="NAD(P)-binding Rossmann-like Domain"/>
    <property type="match status" value="1"/>
</dbReference>
<dbReference type="PANTHER" id="PTHR43775:SF51">
    <property type="entry name" value="INACTIVE PHENOLPHTHIOCEROL SYNTHESIS POLYKETIDE SYNTHASE TYPE I PKS1-RELATED"/>
    <property type="match status" value="1"/>
</dbReference>
<dbReference type="CDD" id="cd08952">
    <property type="entry name" value="KR_1_SDR_x"/>
    <property type="match status" value="1"/>
</dbReference>
<dbReference type="SMART" id="SM00822">
    <property type="entry name" value="PKS_KR"/>
    <property type="match status" value="1"/>
</dbReference>
<dbReference type="SMART" id="SM01294">
    <property type="entry name" value="PKS_PP_betabranch"/>
    <property type="match status" value="2"/>
</dbReference>
<dbReference type="PROSITE" id="PS00012">
    <property type="entry name" value="PHOSPHOPANTETHEINE"/>
    <property type="match status" value="1"/>
</dbReference>
<dbReference type="SMART" id="SM00823">
    <property type="entry name" value="PKS_PP"/>
    <property type="match status" value="2"/>
</dbReference>
<dbReference type="SUPFAM" id="SSF52151">
    <property type="entry name" value="FabD/lysophospholipase-like"/>
    <property type="match status" value="1"/>
</dbReference>
<dbReference type="Pfam" id="PF08659">
    <property type="entry name" value="KR"/>
    <property type="match status" value="1"/>
</dbReference>
<keyword evidence="11" id="KW-1185">Reference proteome</keyword>
<evidence type="ECO:0000256" key="4">
    <source>
        <dbReference type="ARBA" id="ARBA00023194"/>
    </source>
</evidence>
<dbReference type="Pfam" id="PF16197">
    <property type="entry name" value="KAsynt_C_assoc"/>
    <property type="match status" value="1"/>
</dbReference>
<name>A0A7W7VB65_9ACTN</name>
<proteinExistence type="predicted"/>
<evidence type="ECO:0000256" key="3">
    <source>
        <dbReference type="ARBA" id="ARBA00022679"/>
    </source>
</evidence>
<evidence type="ECO:0000313" key="10">
    <source>
        <dbReference type="EMBL" id="MBB4903720.1"/>
    </source>
</evidence>
<dbReference type="Gene3D" id="3.30.70.3290">
    <property type="match status" value="1"/>
</dbReference>
<dbReference type="InterPro" id="IPR013968">
    <property type="entry name" value="PKS_KR"/>
</dbReference>
<dbReference type="PANTHER" id="PTHR43775">
    <property type="entry name" value="FATTY ACID SYNTHASE"/>
    <property type="match status" value="1"/>
</dbReference>
<dbReference type="SUPFAM" id="SSF53901">
    <property type="entry name" value="Thiolase-like"/>
    <property type="match status" value="1"/>
</dbReference>
<dbReference type="Proteomes" id="UP000579523">
    <property type="component" value="Unassembled WGS sequence"/>
</dbReference>
<dbReference type="InterPro" id="IPR016039">
    <property type="entry name" value="Thiolase-like"/>
</dbReference>
<sequence length="1760" mass="184929">RTAEGLALFDAAGSTGRAVLAPVPLDLPALHRQARSHPVPHMLRGLVRGTARRTVERATVAGTELARSLAGLTETEREEALLDLVLGHVAVVLGHSSAQAIEPDRAFKELGFDSLTAVELRNRLGAATELRLPATLVFDYPTPAMLAAHLGAELAGAPAAATTIRTTTAVTDEPIAIVGMSCRFPGGVNSPEDLWRLVLDGVDAIGEFPGNRGWDLANLYDPDPEHLGTSYAREGGFLYDADQFDPAFFGISPREALAMDPQQRLLLETSWEAFERAGIDPNSVRGQDIGVFTGSNVQDYTTLLSASEESVEGFIGTGNAASVVSGRVAYAFGLEGPAVTVDTACSSSLVALHLAVRALRAGDCSTALAGGVTVMSTPGSFIEFSRQRGLSTDGRCRPFSSDADGTGWGEGVGMVVLERLSDARRNGHRVLAVVRGSAINQDGASNGLTAPNGPSQQRVIRQALAAAGLAPSDVDAVEAHGTGTKLGDPIEAQALLATYGQDRPADRPLWLGSLKSNIGHTQGAAGVAGVIKMVMAMRHGVLPKTLHVAEPTPQVDWSTGDVALLTEARDWPDTGRPRRFGVSSFGFSGTNAHAIIEQAPDIEPTETAEPTETGESTGPVAELPPSPVPLLVSAKDNDALREQAQRLRAHLVAHPELEPRDVAGTLAVARSVFDSRAIVVGQDRDGLLAGLAAIAEGPAAVARGVESARATTGTARPAGKVAFVFPGQGSQWLGMGAALAESSPVFRASLEACAEALAPYVDWSLWDVLADADAMDRVDVVQPALFAVMVSLAALWRSYGVEPDAVVGHSQGEIAAAHVAGALSLADAAKVVALRSRAIVELSGRGGMVSLAVPVDQARERIERWAGRISVAAVNGPGSVVVAGDADALDELVASCDTDGVRARRVPVDYASHSPHVERIRETLVTALAGVEPAEARVPMLSTVTGEWLTGTEVGAEYWYRNLRQPVRFEEATRGLLDRGVGVFVECSPHPVLTFGVRETLEAAGAEAIVGGTLRRDDGDLDRFLLSVAEAYVQGLPFDWRRTTPGARHVDLPTYAFQRQRYWPNMAEAPAADATDSVDARFWAAVADGDLGGLADELGVSPDDPIGAVLPRLSSWRQAQSANSEIDGWRYRITWLPVPEPTAALTGTWLVVSRDGAGEGSVADALTRYGARVLPVRTGGAEEDRDALTARLAGVDEPVAGVLSLFALDPGLPSGGVYATLALVQALGDAGVTAPLWYATRGGVTVGRSDTPVRPEQAMVWGLARCVGREQPERWGGLVDLPDTLDDRAAARLAGILAGTRDEDQVALRTGGVYARRLVRAPAGRIGDWDPTGTVLITGGTGGIGAHVARWLAAKGAQHLLLTSRRGPDADGAEELRAELTELGARVTIAACDVADREALAKLLASVPEEYPLTAIMHTAGILDDGVLTALTPDRLAAVLRPKVDAAVNLDELTRDRELTAFVMFSSISGTFGALAQGSYAAANAYLDAFAERRVAAGLPATSVAWGPWGGGGMVGEQLGEILRSRGTAPFEPELAIAALDRAVREDDPTVLVVADIDWDVYAPSLPATLLRELPVARHAPAPVEAATPQDLTARLAALPGPERERVVLDLVREHVAAVLGYDSPRMVEPGRAFKELGFDSLTAVEFRNVFNTATGLSLPSTLVFDHPTPAALATHVLDHMPGMGTPTIDAELDRLEAALSALTPGDDQQSAAVGARLRALLSRWDEAHTRTEPAGSGPDARTASADELLALLDQQLGNS</sequence>
<dbReference type="SUPFAM" id="SSF51735">
    <property type="entry name" value="NAD(P)-binding Rossmann-fold domains"/>
    <property type="match status" value="2"/>
</dbReference>
<dbReference type="FunFam" id="3.40.366.10:FF:000002">
    <property type="entry name" value="Probable polyketide synthase 2"/>
    <property type="match status" value="1"/>
</dbReference>
<reference evidence="10 11" key="1">
    <citation type="submission" date="2020-08" db="EMBL/GenBank/DDBJ databases">
        <title>Genomic Encyclopedia of Type Strains, Phase III (KMG-III): the genomes of soil and plant-associated and newly described type strains.</title>
        <authorList>
            <person name="Whitman W."/>
        </authorList>
    </citation>
    <scope>NUCLEOTIDE SEQUENCE [LARGE SCALE GENOMIC DNA]</scope>
    <source>
        <strain evidence="10 11">CECT 3273</strain>
    </source>
</reference>
<dbReference type="InterPro" id="IPR057326">
    <property type="entry name" value="KR_dom"/>
</dbReference>
<dbReference type="InterPro" id="IPR020841">
    <property type="entry name" value="PKS_Beta-ketoAc_synthase_dom"/>
</dbReference>
<dbReference type="InterPro" id="IPR036736">
    <property type="entry name" value="ACP-like_sf"/>
</dbReference>
<dbReference type="Gene3D" id="1.10.1200.10">
    <property type="entry name" value="ACP-like"/>
    <property type="match status" value="2"/>
</dbReference>